<reference evidence="3" key="1">
    <citation type="submission" date="2023-03" db="EMBL/GenBank/DDBJ databases">
        <title>Massive genome expansion in bonnet fungi (Mycena s.s.) driven by repeated elements and novel gene families across ecological guilds.</title>
        <authorList>
            <consortium name="Lawrence Berkeley National Laboratory"/>
            <person name="Harder C.B."/>
            <person name="Miyauchi S."/>
            <person name="Viragh M."/>
            <person name="Kuo A."/>
            <person name="Thoen E."/>
            <person name="Andreopoulos B."/>
            <person name="Lu D."/>
            <person name="Skrede I."/>
            <person name="Drula E."/>
            <person name="Henrissat B."/>
            <person name="Morin E."/>
            <person name="Kohler A."/>
            <person name="Barry K."/>
            <person name="LaButti K."/>
            <person name="Morin E."/>
            <person name="Salamov A."/>
            <person name="Lipzen A."/>
            <person name="Mereny Z."/>
            <person name="Hegedus B."/>
            <person name="Baldrian P."/>
            <person name="Stursova M."/>
            <person name="Weitz H."/>
            <person name="Taylor A."/>
            <person name="Grigoriev I.V."/>
            <person name="Nagy L.G."/>
            <person name="Martin F."/>
            <person name="Kauserud H."/>
        </authorList>
    </citation>
    <scope>NUCLEOTIDE SEQUENCE</scope>
    <source>
        <strain evidence="3">CBHHK182m</strain>
    </source>
</reference>
<evidence type="ECO:0000313" key="4">
    <source>
        <dbReference type="Proteomes" id="UP001215598"/>
    </source>
</evidence>
<evidence type="ECO:0008006" key="5">
    <source>
        <dbReference type="Google" id="ProtNLM"/>
    </source>
</evidence>
<evidence type="ECO:0000256" key="2">
    <source>
        <dbReference type="SAM" id="SignalP"/>
    </source>
</evidence>
<gene>
    <name evidence="3" type="ORF">B0H16DRAFT_152866</name>
</gene>
<feature type="signal peptide" evidence="2">
    <location>
        <begin position="1"/>
        <end position="21"/>
    </location>
</feature>
<accession>A0AAD7I550</accession>
<dbReference type="EMBL" id="JARKIB010000132">
    <property type="protein sequence ID" value="KAJ7734420.1"/>
    <property type="molecule type" value="Genomic_DNA"/>
</dbReference>
<evidence type="ECO:0000313" key="3">
    <source>
        <dbReference type="EMBL" id="KAJ7734420.1"/>
    </source>
</evidence>
<dbReference type="AlphaFoldDB" id="A0AAD7I550"/>
<dbReference type="Proteomes" id="UP001215598">
    <property type="component" value="Unassembled WGS sequence"/>
</dbReference>
<keyword evidence="4" id="KW-1185">Reference proteome</keyword>
<sequence>MLILAVFQLIFQTPFSTPTRALNSCDPRSSEWKLIATARNILHLEEHSSPALIDGPLLRSGRARDRRCRDGEMETSVQDQNVHK</sequence>
<protein>
    <recommendedName>
        <fullName evidence="5">Secreted protein</fullName>
    </recommendedName>
</protein>
<comment type="caution">
    <text evidence="3">The sequence shown here is derived from an EMBL/GenBank/DDBJ whole genome shotgun (WGS) entry which is preliminary data.</text>
</comment>
<feature type="chain" id="PRO_5042044745" description="Secreted protein" evidence="2">
    <location>
        <begin position="22"/>
        <end position="84"/>
    </location>
</feature>
<feature type="region of interest" description="Disordered" evidence="1">
    <location>
        <begin position="64"/>
        <end position="84"/>
    </location>
</feature>
<name>A0AAD7I550_9AGAR</name>
<keyword evidence="2" id="KW-0732">Signal</keyword>
<organism evidence="3 4">
    <name type="scientific">Mycena metata</name>
    <dbReference type="NCBI Taxonomy" id="1033252"/>
    <lineage>
        <taxon>Eukaryota</taxon>
        <taxon>Fungi</taxon>
        <taxon>Dikarya</taxon>
        <taxon>Basidiomycota</taxon>
        <taxon>Agaricomycotina</taxon>
        <taxon>Agaricomycetes</taxon>
        <taxon>Agaricomycetidae</taxon>
        <taxon>Agaricales</taxon>
        <taxon>Marasmiineae</taxon>
        <taxon>Mycenaceae</taxon>
        <taxon>Mycena</taxon>
    </lineage>
</organism>
<feature type="compositionally biased region" description="Polar residues" evidence="1">
    <location>
        <begin position="75"/>
        <end position="84"/>
    </location>
</feature>
<evidence type="ECO:0000256" key="1">
    <source>
        <dbReference type="SAM" id="MobiDB-lite"/>
    </source>
</evidence>
<proteinExistence type="predicted"/>